<evidence type="ECO:0000313" key="3">
    <source>
        <dbReference type="Proteomes" id="UP000033961"/>
    </source>
</evidence>
<accession>A0A2P1QP41</accession>
<organism evidence="2 3">
    <name type="scientific">Leptospira santarosai</name>
    <dbReference type="NCBI Taxonomy" id="28183"/>
    <lineage>
        <taxon>Bacteria</taxon>
        <taxon>Pseudomonadati</taxon>
        <taxon>Spirochaetota</taxon>
        <taxon>Spirochaetia</taxon>
        <taxon>Leptospirales</taxon>
        <taxon>Leptospiraceae</taxon>
        <taxon>Leptospira</taxon>
    </lineage>
</organism>
<keyword evidence="1" id="KW-0472">Membrane</keyword>
<proteinExistence type="predicted"/>
<feature type="transmembrane region" description="Helical" evidence="1">
    <location>
        <begin position="20"/>
        <end position="37"/>
    </location>
</feature>
<gene>
    <name evidence="2" type="ORF">XB16_0335</name>
</gene>
<dbReference type="Proteomes" id="UP000033961">
    <property type="component" value="Chromosome I"/>
</dbReference>
<keyword evidence="1" id="KW-0812">Transmembrane</keyword>
<keyword evidence="1" id="KW-1133">Transmembrane helix</keyword>
<evidence type="ECO:0000256" key="1">
    <source>
        <dbReference type="SAM" id="Phobius"/>
    </source>
</evidence>
<protein>
    <submittedName>
        <fullName evidence="2">Uncharacterized protein</fullName>
    </submittedName>
</protein>
<reference evidence="2 3" key="1">
    <citation type="journal article" date="2015" name="Genome Announc.">
        <title>Draft Genome Sequences of Leptospira santarosai Strains U160, U164, and U233, Isolated from Asymptomatic Cattle.</title>
        <authorList>
            <person name="Kremer F.S."/>
            <person name="Eslabao M.R."/>
            <person name="Provisor M."/>
            <person name="Woloski R.D."/>
            <person name="Ramires O.V."/>
            <person name="Moreno L.Z."/>
            <person name="Moreno A.M."/>
            <person name="Hamond C."/>
            <person name="Lilenbaum W."/>
            <person name="Dellagostin O.A."/>
        </authorList>
    </citation>
    <scope>NUCLEOTIDE SEQUENCE [LARGE SCALE GENOMIC DNA]</scope>
    <source>
        <strain evidence="2 3">U160</strain>
    </source>
</reference>
<dbReference type="EMBL" id="CP027843">
    <property type="protein sequence ID" value="AVQ10682.1"/>
    <property type="molecule type" value="Genomic_DNA"/>
</dbReference>
<sequence>MSNVNMVTKKSWEEFRSTGLLLFVNHFLHIFGWALIFEIRDNKVISVSPARVKYRGFPETATEEAFKKITTHLRDSVEDLVKDVE</sequence>
<evidence type="ECO:0000313" key="2">
    <source>
        <dbReference type="EMBL" id="AVQ10682.1"/>
    </source>
</evidence>
<dbReference type="AlphaFoldDB" id="A0A2P1QP41"/>
<name>A0A2P1QP41_9LEPT</name>